<proteinExistence type="predicted"/>
<comment type="caution">
    <text evidence="1">The sequence shown here is derived from an EMBL/GenBank/DDBJ whole genome shotgun (WGS) entry which is preliminary data.</text>
</comment>
<dbReference type="AlphaFoldDB" id="A0A366XV57"/>
<reference evidence="1 2" key="1">
    <citation type="submission" date="2018-07" db="EMBL/GenBank/DDBJ databases">
        <title>Lottiidibacillus patelloidae gen. nov., sp. nov., isolated from the intestinal tract of a marine limpet and the reclassification of B. taeanensis BH030017T, B. algicola KMM 3737T and B. hwajinpoensis SW-72T as genus Lottiidibacillus.</title>
        <authorList>
            <person name="Liu R."/>
            <person name="Huang Z."/>
        </authorList>
    </citation>
    <scope>NUCLEOTIDE SEQUENCE [LARGE SCALE GENOMIC DNA]</scope>
    <source>
        <strain evidence="1 2">BH030017</strain>
    </source>
</reference>
<organism evidence="1 2">
    <name type="scientific">Bacillus taeanensis</name>
    <dbReference type="NCBI Taxonomy" id="273032"/>
    <lineage>
        <taxon>Bacteria</taxon>
        <taxon>Bacillati</taxon>
        <taxon>Bacillota</taxon>
        <taxon>Bacilli</taxon>
        <taxon>Bacillales</taxon>
        <taxon>Bacillaceae</taxon>
        <taxon>Bacillus</taxon>
    </lineage>
</organism>
<evidence type="ECO:0000313" key="2">
    <source>
        <dbReference type="Proteomes" id="UP000253314"/>
    </source>
</evidence>
<dbReference type="OrthoDB" id="2971595at2"/>
<sequence length="37" mass="4148">MGILICQTCETIVGHTNDEKVSKLYTKSNKCESCNKK</sequence>
<protein>
    <submittedName>
        <fullName evidence="1">GapA-binding peptide SR1P</fullName>
    </submittedName>
</protein>
<name>A0A366XV57_9BACI</name>
<gene>
    <name evidence="1" type="ORF">DS031_11490</name>
</gene>
<keyword evidence="2" id="KW-1185">Reference proteome</keyword>
<dbReference type="Proteomes" id="UP000253314">
    <property type="component" value="Unassembled WGS sequence"/>
</dbReference>
<dbReference type="EMBL" id="QOCW01000010">
    <property type="protein sequence ID" value="RBW69536.1"/>
    <property type="molecule type" value="Genomic_DNA"/>
</dbReference>
<dbReference type="InterPro" id="IPR025236">
    <property type="entry name" value="SR1P"/>
</dbReference>
<accession>A0A366XV57</accession>
<dbReference type="Pfam" id="PF13790">
    <property type="entry name" value="SR1P"/>
    <property type="match status" value="1"/>
</dbReference>
<dbReference type="RefSeq" id="WP_113806226.1">
    <property type="nucleotide sequence ID" value="NZ_QOCW01000010.1"/>
</dbReference>
<evidence type="ECO:0000313" key="1">
    <source>
        <dbReference type="EMBL" id="RBW69536.1"/>
    </source>
</evidence>